<evidence type="ECO:0000256" key="4">
    <source>
        <dbReference type="ARBA" id="ARBA00010281"/>
    </source>
</evidence>
<dbReference type="GO" id="GO:0009011">
    <property type="term" value="F:alpha-1,4-glucan glucosyltransferase (ADP-glucose donor) activity"/>
    <property type="evidence" value="ECO:0007669"/>
    <property type="project" value="UniProtKB-UniRule"/>
</dbReference>
<dbReference type="GO" id="GO:0004373">
    <property type="term" value="F:alpha-1,4-glucan glucosyltransferase (UDP-glucose donor) activity"/>
    <property type="evidence" value="ECO:0007669"/>
    <property type="project" value="InterPro"/>
</dbReference>
<evidence type="ECO:0000256" key="2">
    <source>
        <dbReference type="ARBA" id="ARBA00002764"/>
    </source>
</evidence>
<dbReference type="EC" id="2.4.1.21" evidence="5 11"/>
<name>A0A0A6RVU6_9GAMM</name>
<keyword evidence="9 11" id="KW-0320">Glycogen biosynthesis</keyword>
<evidence type="ECO:0000256" key="8">
    <source>
        <dbReference type="ARBA" id="ARBA00022679"/>
    </source>
</evidence>
<gene>
    <name evidence="11" type="primary">glgA</name>
    <name evidence="14" type="ORF">PN36_08930</name>
</gene>
<protein>
    <recommendedName>
        <fullName evidence="6 11">Glycogen synthase</fullName>
        <ecNumber evidence="5 11">2.4.1.21</ecNumber>
    </recommendedName>
    <alternativeName>
        <fullName evidence="10 11">Starch [bacterial glycogen] synthase</fullName>
    </alternativeName>
</protein>
<dbReference type="CDD" id="cd03791">
    <property type="entry name" value="GT5_Glycogen_synthase_DULL1-like"/>
    <property type="match status" value="1"/>
</dbReference>
<dbReference type="Pfam" id="PF00534">
    <property type="entry name" value="Glycos_transf_1"/>
    <property type="match status" value="1"/>
</dbReference>
<keyword evidence="7 11" id="KW-0328">Glycosyltransferase</keyword>
<dbReference type="SUPFAM" id="SSF53756">
    <property type="entry name" value="UDP-Glycosyltransferase/glycogen phosphorylase"/>
    <property type="match status" value="1"/>
</dbReference>
<dbReference type="NCBIfam" id="TIGR02095">
    <property type="entry name" value="glgA"/>
    <property type="match status" value="1"/>
</dbReference>
<dbReference type="InterPro" id="IPR013534">
    <property type="entry name" value="Starch_synth_cat_dom"/>
</dbReference>
<dbReference type="Gene3D" id="3.40.50.2000">
    <property type="entry name" value="Glycogen Phosphorylase B"/>
    <property type="match status" value="2"/>
</dbReference>
<feature type="domain" description="Starch synthase catalytic" evidence="13">
    <location>
        <begin position="2"/>
        <end position="237"/>
    </location>
</feature>
<dbReference type="UniPathway" id="UPA00164"/>
<sequence length="480" mass="53171">MRVLFVTSEAYPLVKTGGLGDVSFALPNALRVLGVDVRLLLPGYPAVLRQLSLVEVHEDIRLYPLQEPVRLLVGTMPGGLTPVYVIDCPDLYVREGGPYQAPDGSDWYDNELRFGLLSKVAALFGNHSLLFKPDIIHCNDWPTGLVPAFLRFIPQPRARCVMSIHNMAYQGIFGPEVVELFGLPPESFSMFGLEYHGQVSFLKAGLFYADWITTVSPTYAKEIQSLKYGCGLEGLLSERRENLSGIVNGIDMVAWNPESDPFLSRHYGVKNLPVKVRNTQALRARLKLPPSKKAPLLGLISRLTEQKGIDLLLPIIPEIVKTGTQLAILGSGDKALEEELQQLAKLYPKLISVSIGYDEALSHQIEAGADMFLMPSRFEPCGLNQMYSMRYGTIPIVRCTGGLADTVVDASPVNLRSKTATGFVFEGESSGELLSCVQRALGLFRQKSVWRSLQLSAMSRDFSWEKSAREYVALYQRLLG</sequence>
<evidence type="ECO:0000259" key="12">
    <source>
        <dbReference type="Pfam" id="PF00534"/>
    </source>
</evidence>
<evidence type="ECO:0000256" key="10">
    <source>
        <dbReference type="ARBA" id="ARBA00031722"/>
    </source>
</evidence>
<organism evidence="14 15">
    <name type="scientific">Candidatus Thiomargarita nelsonii</name>
    <dbReference type="NCBI Taxonomy" id="1003181"/>
    <lineage>
        <taxon>Bacteria</taxon>
        <taxon>Pseudomonadati</taxon>
        <taxon>Pseudomonadota</taxon>
        <taxon>Gammaproteobacteria</taxon>
        <taxon>Thiotrichales</taxon>
        <taxon>Thiotrichaceae</taxon>
        <taxon>Thiomargarita</taxon>
    </lineage>
</organism>
<keyword evidence="8 11" id="KW-0808">Transferase</keyword>
<dbReference type="InterPro" id="IPR011835">
    <property type="entry name" value="GS/SS"/>
</dbReference>
<evidence type="ECO:0000256" key="3">
    <source>
        <dbReference type="ARBA" id="ARBA00004964"/>
    </source>
</evidence>
<comment type="similarity">
    <text evidence="4 11">Belongs to the glycosyltransferase 1 family. Bacterial/plant glycogen synthase subfamily.</text>
</comment>
<comment type="function">
    <text evidence="2 11">Synthesizes alpha-1,4-glucan chains using ADP-glucose.</text>
</comment>
<evidence type="ECO:0000313" key="14">
    <source>
        <dbReference type="EMBL" id="KHD08001.1"/>
    </source>
</evidence>
<dbReference type="GO" id="GO:0005978">
    <property type="term" value="P:glycogen biosynthetic process"/>
    <property type="evidence" value="ECO:0007669"/>
    <property type="project" value="UniProtKB-UniRule"/>
</dbReference>
<dbReference type="Proteomes" id="UP000030428">
    <property type="component" value="Unassembled WGS sequence"/>
</dbReference>
<dbReference type="HAMAP" id="MF_00484">
    <property type="entry name" value="Glycogen_synth"/>
    <property type="match status" value="1"/>
</dbReference>
<dbReference type="PANTHER" id="PTHR45825:SF11">
    <property type="entry name" value="ALPHA AMYLASE DOMAIN-CONTAINING PROTEIN"/>
    <property type="match status" value="1"/>
</dbReference>
<dbReference type="Pfam" id="PF08323">
    <property type="entry name" value="Glyco_transf_5"/>
    <property type="match status" value="1"/>
</dbReference>
<evidence type="ECO:0000256" key="11">
    <source>
        <dbReference type="HAMAP-Rule" id="MF_00484"/>
    </source>
</evidence>
<evidence type="ECO:0000256" key="7">
    <source>
        <dbReference type="ARBA" id="ARBA00022676"/>
    </source>
</evidence>
<dbReference type="EMBL" id="JSZA02000026">
    <property type="protein sequence ID" value="KHD08001.1"/>
    <property type="molecule type" value="Genomic_DNA"/>
</dbReference>
<dbReference type="InterPro" id="IPR001296">
    <property type="entry name" value="Glyco_trans_1"/>
</dbReference>
<evidence type="ECO:0000256" key="9">
    <source>
        <dbReference type="ARBA" id="ARBA00023056"/>
    </source>
</evidence>
<accession>A0A0A6RVU6</accession>
<evidence type="ECO:0000256" key="6">
    <source>
        <dbReference type="ARBA" id="ARBA00019935"/>
    </source>
</evidence>
<comment type="caution">
    <text evidence="14">The sequence shown here is derived from an EMBL/GenBank/DDBJ whole genome shotgun (WGS) entry which is preliminary data.</text>
</comment>
<dbReference type="GO" id="GO:0005829">
    <property type="term" value="C:cytosol"/>
    <property type="evidence" value="ECO:0007669"/>
    <property type="project" value="TreeGrafter"/>
</dbReference>
<keyword evidence="15" id="KW-1185">Reference proteome</keyword>
<evidence type="ECO:0000259" key="13">
    <source>
        <dbReference type="Pfam" id="PF08323"/>
    </source>
</evidence>
<dbReference type="AlphaFoldDB" id="A0A0A6RVU6"/>
<evidence type="ECO:0000256" key="1">
    <source>
        <dbReference type="ARBA" id="ARBA00001478"/>
    </source>
</evidence>
<proteinExistence type="inferred from homology"/>
<feature type="domain" description="Glycosyl transferase family 1" evidence="12">
    <location>
        <begin position="287"/>
        <end position="433"/>
    </location>
</feature>
<evidence type="ECO:0000256" key="5">
    <source>
        <dbReference type="ARBA" id="ARBA00012588"/>
    </source>
</evidence>
<comment type="pathway">
    <text evidence="3 11">Glycan biosynthesis; glycogen biosynthesis.</text>
</comment>
<comment type="catalytic activity">
    <reaction evidence="1 11">
        <text>[(1-&gt;4)-alpha-D-glucosyl](n) + ADP-alpha-D-glucose = [(1-&gt;4)-alpha-D-glucosyl](n+1) + ADP + H(+)</text>
        <dbReference type="Rhea" id="RHEA:18189"/>
        <dbReference type="Rhea" id="RHEA-COMP:9584"/>
        <dbReference type="Rhea" id="RHEA-COMP:9587"/>
        <dbReference type="ChEBI" id="CHEBI:15378"/>
        <dbReference type="ChEBI" id="CHEBI:15444"/>
        <dbReference type="ChEBI" id="CHEBI:57498"/>
        <dbReference type="ChEBI" id="CHEBI:456216"/>
        <dbReference type="EC" id="2.4.1.21"/>
    </reaction>
</comment>
<feature type="binding site" evidence="11">
    <location>
        <position position="15"/>
    </location>
    <ligand>
        <name>ADP-alpha-D-glucose</name>
        <dbReference type="ChEBI" id="CHEBI:57498"/>
    </ligand>
</feature>
<dbReference type="PANTHER" id="PTHR45825">
    <property type="entry name" value="GRANULE-BOUND STARCH SYNTHASE 1, CHLOROPLASTIC/AMYLOPLASTIC"/>
    <property type="match status" value="1"/>
</dbReference>
<dbReference type="NCBIfam" id="NF001899">
    <property type="entry name" value="PRK00654.1-2"/>
    <property type="match status" value="1"/>
</dbReference>
<reference evidence="14 15" key="1">
    <citation type="journal article" date="2016" name="Front. Microbiol.">
        <title>Single-Cell (Meta-)Genomics of a Dimorphic Candidatus Thiomargarita nelsonii Reveals Genomic Plasticity.</title>
        <authorList>
            <person name="Flood B.E."/>
            <person name="Fliss P."/>
            <person name="Jones D.S."/>
            <person name="Dick G.J."/>
            <person name="Jain S."/>
            <person name="Kaster A.K."/>
            <person name="Winkel M."/>
            <person name="Mussmann M."/>
            <person name="Bailey J."/>
        </authorList>
    </citation>
    <scope>NUCLEOTIDE SEQUENCE [LARGE SCALE GENOMIC DNA]</scope>
    <source>
        <strain evidence="14">Hydrate Ridge</strain>
    </source>
</reference>
<evidence type="ECO:0000313" key="15">
    <source>
        <dbReference type="Proteomes" id="UP000030428"/>
    </source>
</evidence>